<evidence type="ECO:0000313" key="3">
    <source>
        <dbReference type="Proteomes" id="UP000188929"/>
    </source>
</evidence>
<dbReference type="EMBL" id="MOMC01000037">
    <property type="protein sequence ID" value="ONH28847.1"/>
    <property type="molecule type" value="Genomic_DNA"/>
</dbReference>
<dbReference type="AlphaFoldDB" id="A0A1V2I8V9"/>
<comment type="caution">
    <text evidence="2">The sequence shown here is derived from an EMBL/GenBank/DDBJ whole genome shotgun (WGS) entry which is preliminary data.</text>
</comment>
<feature type="transmembrane region" description="Helical" evidence="1">
    <location>
        <begin position="41"/>
        <end position="65"/>
    </location>
</feature>
<sequence>MNAATEHSPGSRLHELADEVFGPVRAPRGTFERKLLLVRSAFAYGGLIATLVQVVVWLMIGVITAHLDAPWWLWTAVPAAAAVGLLTLARRWRRWWGLAEAAREEGR</sequence>
<dbReference type="OrthoDB" id="3748531at2"/>
<accession>A0A1V2I8V9</accession>
<evidence type="ECO:0000313" key="2">
    <source>
        <dbReference type="EMBL" id="ONH28847.1"/>
    </source>
</evidence>
<keyword evidence="1" id="KW-0472">Membrane</keyword>
<evidence type="ECO:0000256" key="1">
    <source>
        <dbReference type="SAM" id="Phobius"/>
    </source>
</evidence>
<reference evidence="3" key="1">
    <citation type="submission" date="2016-10" db="EMBL/GenBank/DDBJ databases">
        <title>Frankia sp. NRRL B-16386 Genome sequencing.</title>
        <authorList>
            <person name="Ghodhbane-Gtari F."/>
            <person name="Swanson E."/>
            <person name="Gueddou A."/>
            <person name="Hezbri K."/>
            <person name="Ktari K."/>
            <person name="Nouioui I."/>
            <person name="Morris K."/>
            <person name="Simpson S."/>
            <person name="Abebe-Akele F."/>
            <person name="Thomas K."/>
            <person name="Gtari M."/>
            <person name="Tisa L.S."/>
        </authorList>
    </citation>
    <scope>NUCLEOTIDE SEQUENCE [LARGE SCALE GENOMIC DNA]</scope>
    <source>
        <strain evidence="3">NRRL B-16386</strain>
    </source>
</reference>
<keyword evidence="3" id="KW-1185">Reference proteome</keyword>
<name>A0A1V2I8V9_9ACTN</name>
<gene>
    <name evidence="2" type="ORF">BL253_18615</name>
</gene>
<organism evidence="2 3">
    <name type="scientific">Pseudofrankia asymbiotica</name>
    <dbReference type="NCBI Taxonomy" id="1834516"/>
    <lineage>
        <taxon>Bacteria</taxon>
        <taxon>Bacillati</taxon>
        <taxon>Actinomycetota</taxon>
        <taxon>Actinomycetes</taxon>
        <taxon>Frankiales</taxon>
        <taxon>Frankiaceae</taxon>
        <taxon>Pseudofrankia</taxon>
    </lineage>
</organism>
<feature type="transmembrane region" description="Helical" evidence="1">
    <location>
        <begin position="71"/>
        <end position="89"/>
    </location>
</feature>
<dbReference type="RefSeq" id="WP_076818435.1">
    <property type="nucleotide sequence ID" value="NZ_MOMC01000037.1"/>
</dbReference>
<proteinExistence type="predicted"/>
<dbReference type="Proteomes" id="UP000188929">
    <property type="component" value="Unassembled WGS sequence"/>
</dbReference>
<keyword evidence="1" id="KW-0812">Transmembrane</keyword>
<dbReference type="STRING" id="1834516.BL253_18615"/>
<keyword evidence="1" id="KW-1133">Transmembrane helix</keyword>
<protein>
    <submittedName>
        <fullName evidence="2">Uncharacterized protein</fullName>
    </submittedName>
</protein>